<evidence type="ECO:0008006" key="3">
    <source>
        <dbReference type="Google" id="ProtNLM"/>
    </source>
</evidence>
<proteinExistence type="predicted"/>
<sequence length="219" mass="23489">MPLPLPALPCATLSDLSASFVPAATSGLTLHPHTDARREAVEQSVRDIYAQRYGAHVPGFAPMLVALREGESVLAAAGYRAASTGPLFLESYLPAPVETLIGSQTGAVLQRDRIVEVGHLAASRGGEGRRLIQLLGPHLAQQGFDWIVGTVTQELRAMLVRLGVAPLTLGAADPALLGATAHVWGSYYEHQPIVLAIHLRRALRQHHVRQMRAAMRGAR</sequence>
<dbReference type="Pfam" id="PF12261">
    <property type="entry name" value="T_hemolysin"/>
    <property type="match status" value="1"/>
</dbReference>
<name>A0A2W5QB95_VARPD</name>
<organism evidence="1 2">
    <name type="scientific">Variovorax paradoxus</name>
    <dbReference type="NCBI Taxonomy" id="34073"/>
    <lineage>
        <taxon>Bacteria</taxon>
        <taxon>Pseudomonadati</taxon>
        <taxon>Pseudomonadota</taxon>
        <taxon>Betaproteobacteria</taxon>
        <taxon>Burkholderiales</taxon>
        <taxon>Comamonadaceae</taxon>
        <taxon>Variovorax</taxon>
    </lineage>
</organism>
<dbReference type="EMBL" id="QFPP01000079">
    <property type="protein sequence ID" value="PZQ75651.1"/>
    <property type="molecule type" value="Genomic_DNA"/>
</dbReference>
<dbReference type="InterPro" id="IPR022050">
    <property type="entry name" value="T_hemolysin"/>
</dbReference>
<accession>A0A2W5QB95</accession>
<dbReference type="AlphaFoldDB" id="A0A2W5QB95"/>
<reference evidence="1 2" key="1">
    <citation type="submission" date="2017-08" db="EMBL/GenBank/DDBJ databases">
        <title>Infants hospitalized years apart are colonized by the same room-sourced microbial strains.</title>
        <authorList>
            <person name="Brooks B."/>
            <person name="Olm M.R."/>
            <person name="Firek B.A."/>
            <person name="Baker R."/>
            <person name="Thomas B.C."/>
            <person name="Morowitz M.J."/>
            <person name="Banfield J.F."/>
        </authorList>
    </citation>
    <scope>NUCLEOTIDE SEQUENCE [LARGE SCALE GENOMIC DNA]</scope>
    <source>
        <strain evidence="1">S2_005_003_R2_41</strain>
    </source>
</reference>
<evidence type="ECO:0000313" key="1">
    <source>
        <dbReference type="EMBL" id="PZQ75651.1"/>
    </source>
</evidence>
<dbReference type="SUPFAM" id="SSF55729">
    <property type="entry name" value="Acyl-CoA N-acyltransferases (Nat)"/>
    <property type="match status" value="1"/>
</dbReference>
<dbReference type="InterPro" id="IPR016181">
    <property type="entry name" value="Acyl_CoA_acyltransferase"/>
</dbReference>
<evidence type="ECO:0000313" key="2">
    <source>
        <dbReference type="Proteomes" id="UP000249135"/>
    </source>
</evidence>
<comment type="caution">
    <text evidence="1">The sequence shown here is derived from an EMBL/GenBank/DDBJ whole genome shotgun (WGS) entry which is preliminary data.</text>
</comment>
<protein>
    <recommendedName>
        <fullName evidence="3">Thermostable hemolysin</fullName>
    </recommendedName>
</protein>
<dbReference type="Proteomes" id="UP000249135">
    <property type="component" value="Unassembled WGS sequence"/>
</dbReference>
<gene>
    <name evidence="1" type="ORF">DI563_09045</name>
</gene>